<dbReference type="Pfam" id="PF10431">
    <property type="entry name" value="ClpB_D2-small"/>
    <property type="match status" value="1"/>
</dbReference>
<dbReference type="InterPro" id="IPR003959">
    <property type="entry name" value="ATPase_AAA_core"/>
</dbReference>
<dbReference type="Gene3D" id="3.40.50.300">
    <property type="entry name" value="P-loop containing nucleotide triphosphate hydrolases"/>
    <property type="match status" value="2"/>
</dbReference>
<dbReference type="CDD" id="cd00009">
    <property type="entry name" value="AAA"/>
    <property type="match status" value="1"/>
</dbReference>
<proteinExistence type="predicted"/>
<dbReference type="PANTHER" id="PTHR11638">
    <property type="entry name" value="ATP-DEPENDENT CLP PROTEASE"/>
    <property type="match status" value="1"/>
</dbReference>
<dbReference type="PRINTS" id="PR00300">
    <property type="entry name" value="CLPPROTEASEA"/>
</dbReference>
<protein>
    <submittedName>
        <fullName evidence="5">Uncharacterized protein</fullName>
    </submittedName>
</protein>
<sequence>MFRSLKQHARSSEGMKDVVFIGATALLWWSARRYYKHHIGKPVTDTAYIAMVDAATAVPPRVTYGLKNFDASEADPVIGRDDEIDRVICILCRRTKNCAALVGAAGVGKTAIVEGLAQRIAAGTVPDALSGARVVELDLGAMIAGTRLRGMFEERLKDAVKQAEDSAGKLILFIDEMHMMVGTGERGGTGEAANILKPALARGRIRCIGATTSPEYRMYVEKDAALERRFQKVEVEEPSVQDTIAILRGLKEHYQVHHGLKIDDDALVAAAQLADRYITGRQFPDKAIDLIDEACTMVKLHLGKQKEAINERSKTVNTPAEVLVGPHHITQVLSRWTKIPIATLDQEEEKLIHLTERLHERVVGQDGAVNLVAQAVLRSRTGLDKSGQPICSFLFLGPVGVGKTQLAKALAEKLFDNEKMLVRFDMSEYDQSGSLRHLIGGPGSYEENGQLSEKIGSQPYSVILFDNVDKAHPSVFKILIQILDDGMLIDGKRRNVDFKNTIIIMTSNLGSENLPTRIAGENPVEFARDLLMKQVQKCVKPDLVNRLSEIAIFEPLSHDELKEIVKIQMKSVVAMMANKGFSMSVTDGALDVIWSQSHDPVDGARPIKTWVKKHVTRVLSNMLVTREACKGSKISIEASDDKRELKFQVLKKEMDPGHLP</sequence>
<dbReference type="Pfam" id="PF17871">
    <property type="entry name" value="AAA_lid_9"/>
    <property type="match status" value="1"/>
</dbReference>
<name>A0AAD8W5L6_LOLMU</name>
<evidence type="ECO:0000313" key="6">
    <source>
        <dbReference type="Proteomes" id="UP001231189"/>
    </source>
</evidence>
<keyword evidence="6" id="KW-1185">Reference proteome</keyword>
<evidence type="ECO:0000259" key="3">
    <source>
        <dbReference type="SMART" id="SM00382"/>
    </source>
</evidence>
<dbReference type="CDD" id="cd19499">
    <property type="entry name" value="RecA-like_ClpB_Hsp104-like"/>
    <property type="match status" value="1"/>
</dbReference>
<dbReference type="InterPro" id="IPR003593">
    <property type="entry name" value="AAA+_ATPase"/>
</dbReference>
<dbReference type="InterPro" id="IPR041546">
    <property type="entry name" value="ClpA/ClpB_AAA_lid"/>
</dbReference>
<dbReference type="Gene3D" id="1.10.8.60">
    <property type="match status" value="2"/>
</dbReference>
<evidence type="ECO:0000313" key="5">
    <source>
        <dbReference type="EMBL" id="KAK1644073.1"/>
    </source>
</evidence>
<dbReference type="InterPro" id="IPR019489">
    <property type="entry name" value="Clp_ATPase_C"/>
</dbReference>
<dbReference type="InterPro" id="IPR027417">
    <property type="entry name" value="P-loop_NTPase"/>
</dbReference>
<dbReference type="InterPro" id="IPR001270">
    <property type="entry name" value="ClpA/B"/>
</dbReference>
<dbReference type="PANTHER" id="PTHR11638:SF157">
    <property type="entry name" value="AAA+ ATPASE DOMAIN-CONTAINING PROTEIN"/>
    <property type="match status" value="1"/>
</dbReference>
<dbReference type="GO" id="GO:0005737">
    <property type="term" value="C:cytoplasm"/>
    <property type="evidence" value="ECO:0007669"/>
    <property type="project" value="TreeGrafter"/>
</dbReference>
<dbReference type="Pfam" id="PF07724">
    <property type="entry name" value="AAA_2"/>
    <property type="match status" value="1"/>
</dbReference>
<dbReference type="InterPro" id="IPR050130">
    <property type="entry name" value="ClpA_ClpB"/>
</dbReference>
<accession>A0AAD8W5L6</accession>
<feature type="domain" description="AAA+ ATPase" evidence="3">
    <location>
        <begin position="95"/>
        <end position="240"/>
    </location>
</feature>
<organism evidence="5 6">
    <name type="scientific">Lolium multiflorum</name>
    <name type="common">Italian ryegrass</name>
    <name type="synonym">Lolium perenne subsp. multiflorum</name>
    <dbReference type="NCBI Taxonomy" id="4521"/>
    <lineage>
        <taxon>Eukaryota</taxon>
        <taxon>Viridiplantae</taxon>
        <taxon>Streptophyta</taxon>
        <taxon>Embryophyta</taxon>
        <taxon>Tracheophyta</taxon>
        <taxon>Spermatophyta</taxon>
        <taxon>Magnoliopsida</taxon>
        <taxon>Liliopsida</taxon>
        <taxon>Poales</taxon>
        <taxon>Poaceae</taxon>
        <taxon>BOP clade</taxon>
        <taxon>Pooideae</taxon>
        <taxon>Poodae</taxon>
        <taxon>Poeae</taxon>
        <taxon>Poeae Chloroplast Group 2 (Poeae type)</taxon>
        <taxon>Loliodinae</taxon>
        <taxon>Loliinae</taxon>
        <taxon>Lolium</taxon>
    </lineage>
</organism>
<feature type="domain" description="AAA+ ATPase" evidence="3">
    <location>
        <begin position="389"/>
        <end position="530"/>
    </location>
</feature>
<reference evidence="5" key="1">
    <citation type="submission" date="2023-07" db="EMBL/GenBank/DDBJ databases">
        <title>A chromosome-level genome assembly of Lolium multiflorum.</title>
        <authorList>
            <person name="Chen Y."/>
            <person name="Copetti D."/>
            <person name="Kolliker R."/>
            <person name="Studer B."/>
        </authorList>
    </citation>
    <scope>NUCLEOTIDE SEQUENCE</scope>
    <source>
        <strain evidence="5">02402/16</strain>
        <tissue evidence="5">Leaf</tissue>
    </source>
</reference>
<dbReference type="GO" id="GO:0016887">
    <property type="term" value="F:ATP hydrolysis activity"/>
    <property type="evidence" value="ECO:0007669"/>
    <property type="project" value="InterPro"/>
</dbReference>
<dbReference type="Proteomes" id="UP001231189">
    <property type="component" value="Unassembled WGS sequence"/>
</dbReference>
<dbReference type="SMART" id="SM01086">
    <property type="entry name" value="ClpB_D2-small"/>
    <property type="match status" value="1"/>
</dbReference>
<evidence type="ECO:0000256" key="1">
    <source>
        <dbReference type="ARBA" id="ARBA00022741"/>
    </source>
</evidence>
<dbReference type="GO" id="GO:0005524">
    <property type="term" value="F:ATP binding"/>
    <property type="evidence" value="ECO:0007669"/>
    <property type="project" value="UniProtKB-KW"/>
</dbReference>
<dbReference type="AlphaFoldDB" id="A0AAD8W5L6"/>
<evidence type="ECO:0000256" key="2">
    <source>
        <dbReference type="ARBA" id="ARBA00022840"/>
    </source>
</evidence>
<evidence type="ECO:0000259" key="4">
    <source>
        <dbReference type="SMART" id="SM01086"/>
    </source>
</evidence>
<dbReference type="EMBL" id="JAUUTY010000004">
    <property type="protein sequence ID" value="KAK1644073.1"/>
    <property type="molecule type" value="Genomic_DNA"/>
</dbReference>
<dbReference type="GO" id="GO:0034605">
    <property type="term" value="P:cellular response to heat"/>
    <property type="evidence" value="ECO:0007669"/>
    <property type="project" value="TreeGrafter"/>
</dbReference>
<dbReference type="SUPFAM" id="SSF52540">
    <property type="entry name" value="P-loop containing nucleoside triphosphate hydrolases"/>
    <property type="match status" value="2"/>
</dbReference>
<dbReference type="SMART" id="SM00382">
    <property type="entry name" value="AAA"/>
    <property type="match status" value="2"/>
</dbReference>
<keyword evidence="1" id="KW-0547">Nucleotide-binding</keyword>
<dbReference type="Pfam" id="PF00004">
    <property type="entry name" value="AAA"/>
    <property type="match status" value="1"/>
</dbReference>
<gene>
    <name evidence="5" type="ORF">QYE76_061878</name>
</gene>
<comment type="caution">
    <text evidence="5">The sequence shown here is derived from an EMBL/GenBank/DDBJ whole genome shotgun (WGS) entry which is preliminary data.</text>
</comment>
<feature type="domain" description="Clp ATPase C-terminal" evidence="4">
    <location>
        <begin position="556"/>
        <end position="647"/>
    </location>
</feature>
<keyword evidence="2" id="KW-0067">ATP-binding</keyword>